<accession>A0ABQ5KL70</accession>
<dbReference type="InterPro" id="IPR020806">
    <property type="entry name" value="PKS_PP-bd"/>
</dbReference>
<evidence type="ECO:0000259" key="3">
    <source>
        <dbReference type="PROSITE" id="PS50075"/>
    </source>
</evidence>
<feature type="non-terminal residue" evidence="4">
    <location>
        <position position="1"/>
    </location>
</feature>
<protein>
    <submittedName>
        <fullName evidence="4">Carboxylic acid reductase</fullName>
    </submittedName>
</protein>
<dbReference type="PANTHER" id="PTHR44845:SF6">
    <property type="entry name" value="BETA-ALANINE-ACTIVATING ENZYME"/>
    <property type="match status" value="1"/>
</dbReference>
<dbReference type="SMART" id="SM00823">
    <property type="entry name" value="PKS_PP"/>
    <property type="match status" value="1"/>
</dbReference>
<dbReference type="InterPro" id="IPR009081">
    <property type="entry name" value="PP-bd_ACP"/>
</dbReference>
<dbReference type="InterPro" id="IPR036291">
    <property type="entry name" value="NAD(P)-bd_dom_sf"/>
</dbReference>
<dbReference type="Pfam" id="PF00550">
    <property type="entry name" value="PP-binding"/>
    <property type="match status" value="1"/>
</dbReference>
<keyword evidence="1" id="KW-0596">Phosphopantetheine</keyword>
<evidence type="ECO:0000313" key="4">
    <source>
        <dbReference type="EMBL" id="GKT31675.1"/>
    </source>
</evidence>
<name>A0ABQ5KL70_9EUKA</name>
<dbReference type="PROSITE" id="PS50075">
    <property type="entry name" value="CARRIER"/>
    <property type="match status" value="1"/>
</dbReference>
<comment type="caution">
    <text evidence="4">The sequence shown here is derived from an EMBL/GenBank/DDBJ whole genome shotgun (WGS) entry which is preliminary data.</text>
</comment>
<sequence length="358" mass="39615">LQRTARANHLHSYELPADLIIETTPFTIESGMLAAVGKPIRPKMIEHYGDRLEQLYVDLAEARVQELRQLRDTAQQRPVIDTVTEAAQALLGMSADAVRPEHHFIDLGGDSLSALTFSNLLRDLFDVEVPVGVITELTLDKFIDAETLRKATELDAPVSAVNTVLLTGANGYLGRFLCLEWLQRLTQTDGQLICLVRGDNDEEALARLEAAYGETDQALLDEFRALAQRHLRVIAADIAEPRFGVDDATWEQLAHDVDKIVHPAALVNHVLPYNQLFGPNVFGTAEIIRLALTTRMKPVTYLSTMAVAMTVPDFDEDGDIRTVSPTRHIDTGYANGYANSKWAGEVLLREAHDLCGLP</sequence>
<dbReference type="Gene3D" id="1.10.1200.10">
    <property type="entry name" value="ACP-like"/>
    <property type="match status" value="1"/>
</dbReference>
<feature type="domain" description="Carrier" evidence="3">
    <location>
        <begin position="77"/>
        <end position="159"/>
    </location>
</feature>
<dbReference type="Gene3D" id="3.40.50.720">
    <property type="entry name" value="NAD(P)-binding Rossmann-like Domain"/>
    <property type="match status" value="1"/>
</dbReference>
<feature type="non-terminal residue" evidence="4">
    <location>
        <position position="358"/>
    </location>
</feature>
<gene>
    <name evidence="4" type="ORF">ADUPG1_002085</name>
</gene>
<evidence type="ECO:0000256" key="2">
    <source>
        <dbReference type="ARBA" id="ARBA00022553"/>
    </source>
</evidence>
<organism evidence="4 5">
    <name type="scientific">Aduncisulcus paluster</name>
    <dbReference type="NCBI Taxonomy" id="2918883"/>
    <lineage>
        <taxon>Eukaryota</taxon>
        <taxon>Metamonada</taxon>
        <taxon>Carpediemonas-like organisms</taxon>
        <taxon>Aduncisulcus</taxon>
    </lineage>
</organism>
<dbReference type="EMBL" id="BQXS01002220">
    <property type="protein sequence ID" value="GKT31675.1"/>
    <property type="molecule type" value="Genomic_DNA"/>
</dbReference>
<dbReference type="Pfam" id="PF07993">
    <property type="entry name" value="NAD_binding_4"/>
    <property type="match status" value="1"/>
</dbReference>
<reference evidence="4" key="1">
    <citation type="submission" date="2022-03" db="EMBL/GenBank/DDBJ databases">
        <title>Draft genome sequence of Aduncisulcus paluster, a free-living microaerophilic Fornicata.</title>
        <authorList>
            <person name="Yuyama I."/>
            <person name="Kume K."/>
            <person name="Tamura T."/>
            <person name="Inagaki Y."/>
            <person name="Hashimoto T."/>
        </authorList>
    </citation>
    <scope>NUCLEOTIDE SEQUENCE</scope>
    <source>
        <strain evidence="4">NY0171</strain>
    </source>
</reference>
<dbReference type="SUPFAM" id="SSF47336">
    <property type="entry name" value="ACP-like"/>
    <property type="match status" value="1"/>
</dbReference>
<proteinExistence type="predicted"/>
<dbReference type="PANTHER" id="PTHR44845">
    <property type="entry name" value="CARRIER DOMAIN-CONTAINING PROTEIN"/>
    <property type="match status" value="1"/>
</dbReference>
<dbReference type="SUPFAM" id="SSF51735">
    <property type="entry name" value="NAD(P)-binding Rossmann-fold domains"/>
    <property type="match status" value="1"/>
</dbReference>
<keyword evidence="2" id="KW-0597">Phosphoprotein</keyword>
<evidence type="ECO:0000313" key="5">
    <source>
        <dbReference type="Proteomes" id="UP001057375"/>
    </source>
</evidence>
<dbReference type="Proteomes" id="UP001057375">
    <property type="component" value="Unassembled WGS sequence"/>
</dbReference>
<dbReference type="InterPro" id="IPR036736">
    <property type="entry name" value="ACP-like_sf"/>
</dbReference>
<keyword evidence="5" id="KW-1185">Reference proteome</keyword>
<dbReference type="InterPro" id="IPR013120">
    <property type="entry name" value="FAR_NAD-bd"/>
</dbReference>
<evidence type="ECO:0000256" key="1">
    <source>
        <dbReference type="ARBA" id="ARBA00022450"/>
    </source>
</evidence>